<dbReference type="GO" id="GO:0005524">
    <property type="term" value="F:ATP binding"/>
    <property type="evidence" value="ECO:0007669"/>
    <property type="project" value="UniProtKB-KW"/>
</dbReference>
<dbReference type="Pfam" id="PF03129">
    <property type="entry name" value="HGTP_anticodon"/>
    <property type="match status" value="1"/>
</dbReference>
<dbReference type="GO" id="GO:0005829">
    <property type="term" value="C:cytosol"/>
    <property type="evidence" value="ECO:0007669"/>
    <property type="project" value="TreeGrafter"/>
</dbReference>
<dbReference type="InterPro" id="IPR002314">
    <property type="entry name" value="aa-tRNA-synt_IIb"/>
</dbReference>
<evidence type="ECO:0000256" key="6">
    <source>
        <dbReference type="ARBA" id="ARBA00022917"/>
    </source>
</evidence>
<keyword evidence="3" id="KW-0436">Ligase</keyword>
<proteinExistence type="predicted"/>
<dbReference type="PRINTS" id="PR01046">
    <property type="entry name" value="TRNASYNTHPRO"/>
</dbReference>
<dbReference type="EC" id="6.1.1.15" evidence="1"/>
<dbReference type="PANTHER" id="PTHR42753:SF2">
    <property type="entry name" value="PROLINE--TRNA LIGASE"/>
    <property type="match status" value="1"/>
</dbReference>
<dbReference type="InterPro" id="IPR050062">
    <property type="entry name" value="Pro-tRNA_synthetase"/>
</dbReference>
<dbReference type="SUPFAM" id="SSF52954">
    <property type="entry name" value="Class II aaRS ABD-related"/>
    <property type="match status" value="1"/>
</dbReference>
<evidence type="ECO:0000256" key="5">
    <source>
        <dbReference type="ARBA" id="ARBA00022840"/>
    </source>
</evidence>
<evidence type="ECO:0000259" key="10">
    <source>
        <dbReference type="PROSITE" id="PS50862"/>
    </source>
</evidence>
<dbReference type="InterPro" id="IPR044140">
    <property type="entry name" value="ProRS_anticodon_short"/>
</dbReference>
<reference evidence="12" key="1">
    <citation type="submission" date="2017-09" db="EMBL/GenBank/DDBJ databases">
        <title>Depth-based differentiation of microbial function through sediment-hosted aquifers and enrichment of novel symbionts in the deep terrestrial subsurface.</title>
        <authorList>
            <person name="Probst A.J."/>
            <person name="Ladd B."/>
            <person name="Jarett J.K."/>
            <person name="Geller-Mcgrath D.E."/>
            <person name="Sieber C.M.K."/>
            <person name="Emerson J.B."/>
            <person name="Anantharaman K."/>
            <person name="Thomas B.C."/>
            <person name="Malmstrom R."/>
            <person name="Stieglmeier M."/>
            <person name="Klingl A."/>
            <person name="Woyke T."/>
            <person name="Ryan C.M."/>
            <person name="Banfield J.F."/>
        </authorList>
    </citation>
    <scope>NUCLEOTIDE SEQUENCE [LARGE SCALE GENOMIC DNA]</scope>
</reference>
<organism evidence="11 12">
    <name type="scientific">Candidatus Berkelbacteria bacterium CG10_big_fil_rev_8_21_14_0_10_41_12</name>
    <dbReference type="NCBI Taxonomy" id="1974513"/>
    <lineage>
        <taxon>Bacteria</taxon>
        <taxon>Candidatus Berkelbacteria</taxon>
    </lineage>
</organism>
<dbReference type="GO" id="GO:0004827">
    <property type="term" value="F:proline-tRNA ligase activity"/>
    <property type="evidence" value="ECO:0007669"/>
    <property type="project" value="UniProtKB-EC"/>
</dbReference>
<dbReference type="Pfam" id="PF00587">
    <property type="entry name" value="tRNA-synt_2b"/>
    <property type="match status" value="1"/>
</dbReference>
<evidence type="ECO:0000256" key="4">
    <source>
        <dbReference type="ARBA" id="ARBA00022741"/>
    </source>
</evidence>
<name>A0A2M6WWF5_9BACT</name>
<dbReference type="PROSITE" id="PS50862">
    <property type="entry name" value="AA_TRNA_LIGASE_II"/>
    <property type="match status" value="1"/>
</dbReference>
<sequence length="407" mass="46626">MRYSKIFTRSSKQFPKEEVSISSQLLIKGGFIDKVAAGIYTLLPFGLSVANKISQIIRDEMIKAGGQEVSMPGLIPKENWVATGRWSDLDVLFKTSGQDKKEYALGASHEEIVSPLAKKFTFSYKDLPFAIFQIQNKFRNELRAKSGILRTREFLMKDLYSFHADEADLDKYYDQMIDHYWRIFERVGIKDKTYLVYASGGTFSKFSHEFQTTTEAGEDEIYVCKKCSAGLNKEILQEAFKCPCCESVDYEVKKVIEVGNIFKIKTKYSEPFSLDFVDKDDKRQPVIMGCYGIGIQRLMGAVVEVSHDEKGIVWPQSIAPFKVYLIATPENKDEAEKLYKELIDKDIEVLYDDREVGIGEKFTDADLIGSPYRIVMSPRNNGKIELKRRSQQEPKILEKEELLKILS</sequence>
<comment type="catalytic activity">
    <reaction evidence="9">
        <text>tRNA(Pro) + L-proline + ATP = L-prolyl-tRNA(Pro) + AMP + diphosphate</text>
        <dbReference type="Rhea" id="RHEA:14305"/>
        <dbReference type="Rhea" id="RHEA-COMP:9700"/>
        <dbReference type="Rhea" id="RHEA-COMP:9702"/>
        <dbReference type="ChEBI" id="CHEBI:30616"/>
        <dbReference type="ChEBI" id="CHEBI:33019"/>
        <dbReference type="ChEBI" id="CHEBI:60039"/>
        <dbReference type="ChEBI" id="CHEBI:78442"/>
        <dbReference type="ChEBI" id="CHEBI:78532"/>
        <dbReference type="ChEBI" id="CHEBI:456215"/>
        <dbReference type="EC" id="6.1.1.15"/>
    </reaction>
</comment>
<comment type="caution">
    <text evidence="11">The sequence shown here is derived from an EMBL/GenBank/DDBJ whole genome shotgun (WGS) entry which is preliminary data.</text>
</comment>
<evidence type="ECO:0000313" key="11">
    <source>
        <dbReference type="EMBL" id="PIT97119.1"/>
    </source>
</evidence>
<dbReference type="InterPro" id="IPR036621">
    <property type="entry name" value="Anticodon-bd_dom_sf"/>
</dbReference>
<dbReference type="Proteomes" id="UP000228596">
    <property type="component" value="Unassembled WGS sequence"/>
</dbReference>
<dbReference type="SUPFAM" id="SSF55681">
    <property type="entry name" value="Class II aaRS and biotin synthetases"/>
    <property type="match status" value="1"/>
</dbReference>
<keyword evidence="6" id="KW-0648">Protein biosynthesis</keyword>
<keyword evidence="4" id="KW-0547">Nucleotide-binding</keyword>
<dbReference type="GO" id="GO:0006433">
    <property type="term" value="P:prolyl-tRNA aminoacylation"/>
    <property type="evidence" value="ECO:0007669"/>
    <property type="project" value="InterPro"/>
</dbReference>
<accession>A0A2M6WWF5</accession>
<dbReference type="InterPro" id="IPR006195">
    <property type="entry name" value="aa-tRNA-synth_II"/>
</dbReference>
<evidence type="ECO:0000256" key="7">
    <source>
        <dbReference type="ARBA" id="ARBA00023146"/>
    </source>
</evidence>
<dbReference type="InterPro" id="IPR004154">
    <property type="entry name" value="Anticodon-bd"/>
</dbReference>
<dbReference type="InterPro" id="IPR002316">
    <property type="entry name" value="Pro-tRNA-ligase_IIa"/>
</dbReference>
<keyword evidence="5" id="KW-0067">ATP-binding</keyword>
<dbReference type="InterPro" id="IPR045864">
    <property type="entry name" value="aa-tRNA-synth_II/BPL/LPL"/>
</dbReference>
<protein>
    <recommendedName>
        <fullName evidence="2">Proline--tRNA ligase</fullName>
        <ecNumber evidence="1">6.1.1.15</ecNumber>
    </recommendedName>
    <alternativeName>
        <fullName evidence="8">Prolyl-tRNA synthetase</fullName>
    </alternativeName>
</protein>
<dbReference type="PANTHER" id="PTHR42753">
    <property type="entry name" value="MITOCHONDRIAL RIBOSOME PROTEIN L39/PROLYL-TRNA LIGASE FAMILY MEMBER"/>
    <property type="match status" value="1"/>
</dbReference>
<evidence type="ECO:0000256" key="9">
    <source>
        <dbReference type="ARBA" id="ARBA00047671"/>
    </source>
</evidence>
<feature type="domain" description="Aminoacyl-transfer RNA synthetases class-II family profile" evidence="10">
    <location>
        <begin position="38"/>
        <end position="315"/>
    </location>
</feature>
<dbReference type="Gene3D" id="3.30.930.10">
    <property type="entry name" value="Bira Bifunctional Protein, Domain 2"/>
    <property type="match status" value="1"/>
</dbReference>
<dbReference type="CDD" id="cd00861">
    <property type="entry name" value="ProRS_anticodon_short"/>
    <property type="match status" value="1"/>
</dbReference>
<evidence type="ECO:0000256" key="1">
    <source>
        <dbReference type="ARBA" id="ARBA00012831"/>
    </source>
</evidence>
<evidence type="ECO:0000313" key="12">
    <source>
        <dbReference type="Proteomes" id="UP000228596"/>
    </source>
</evidence>
<evidence type="ECO:0000256" key="2">
    <source>
        <dbReference type="ARBA" id="ARBA00019110"/>
    </source>
</evidence>
<dbReference type="AlphaFoldDB" id="A0A2M6WWF5"/>
<evidence type="ECO:0000256" key="3">
    <source>
        <dbReference type="ARBA" id="ARBA00022598"/>
    </source>
</evidence>
<dbReference type="EMBL" id="PEZV01000035">
    <property type="protein sequence ID" value="PIT97119.1"/>
    <property type="molecule type" value="Genomic_DNA"/>
</dbReference>
<gene>
    <name evidence="11" type="ORF">COT77_03105</name>
</gene>
<keyword evidence="7" id="KW-0030">Aminoacyl-tRNA synthetase</keyword>
<dbReference type="Gene3D" id="3.40.50.800">
    <property type="entry name" value="Anticodon-binding domain"/>
    <property type="match status" value="1"/>
</dbReference>
<evidence type="ECO:0000256" key="8">
    <source>
        <dbReference type="ARBA" id="ARBA00029731"/>
    </source>
</evidence>